<evidence type="ECO:0000313" key="13">
    <source>
        <dbReference type="WBParaSite" id="MCU_010464-RA"/>
    </source>
</evidence>
<evidence type="ECO:0000256" key="7">
    <source>
        <dbReference type="ARBA" id="ARBA00023163"/>
    </source>
</evidence>
<comment type="subcellular location">
    <subcellularLocation>
        <location evidence="1">Nucleus</location>
    </subcellularLocation>
</comment>
<keyword evidence="8" id="KW-0675">Receptor</keyword>
<evidence type="ECO:0000256" key="9">
    <source>
        <dbReference type="ARBA" id="ARBA00023242"/>
    </source>
</evidence>
<dbReference type="InterPro" id="IPR013088">
    <property type="entry name" value="Znf_NHR/GATA"/>
</dbReference>
<dbReference type="SUPFAM" id="SSF48508">
    <property type="entry name" value="Nuclear receptor ligand-binding domain"/>
    <property type="match status" value="1"/>
</dbReference>
<dbReference type="PANTHER" id="PTHR45805">
    <property type="entry name" value="NUCLEAR HORMONE RECEPTOR HR3-RELATED"/>
    <property type="match status" value="1"/>
</dbReference>
<keyword evidence="4" id="KW-0862">Zinc</keyword>
<evidence type="ECO:0000259" key="11">
    <source>
        <dbReference type="PROSITE" id="PS51030"/>
    </source>
</evidence>
<dbReference type="PROSITE" id="PS51030">
    <property type="entry name" value="NUCLEAR_REC_DBD_2"/>
    <property type="match status" value="2"/>
</dbReference>
<dbReference type="Gene3D" id="1.10.565.10">
    <property type="entry name" value="Retinoid X Receptor"/>
    <property type="match status" value="1"/>
</dbReference>
<dbReference type="GO" id="GO:0003700">
    <property type="term" value="F:DNA-binding transcription factor activity"/>
    <property type="evidence" value="ECO:0007669"/>
    <property type="project" value="InterPro"/>
</dbReference>
<feature type="compositionally biased region" description="Basic and acidic residues" evidence="10">
    <location>
        <begin position="590"/>
        <end position="603"/>
    </location>
</feature>
<name>A0A5K3FPV1_MESCO</name>
<feature type="domain" description="NR LBD" evidence="12">
    <location>
        <begin position="644"/>
        <end position="877"/>
    </location>
</feature>
<keyword evidence="7" id="KW-0804">Transcription</keyword>
<dbReference type="AlphaFoldDB" id="A0A5K3FPV1"/>
<dbReference type="CDD" id="cd07179">
    <property type="entry name" value="2DBD_NR_DBD2"/>
    <property type="match status" value="1"/>
</dbReference>
<evidence type="ECO:0000256" key="8">
    <source>
        <dbReference type="ARBA" id="ARBA00023170"/>
    </source>
</evidence>
<dbReference type="Pfam" id="PF00104">
    <property type="entry name" value="Hormone_recep"/>
    <property type="match status" value="1"/>
</dbReference>
<keyword evidence="5" id="KW-0805">Transcription regulation</keyword>
<keyword evidence="3" id="KW-0863">Zinc-finger</keyword>
<feature type="compositionally biased region" description="Polar residues" evidence="10">
    <location>
        <begin position="432"/>
        <end position="441"/>
    </location>
</feature>
<dbReference type="WBParaSite" id="MCU_010464-RA">
    <property type="protein sequence ID" value="MCU_010464-RA"/>
    <property type="gene ID" value="MCU_010464"/>
</dbReference>
<dbReference type="PANTHER" id="PTHR45805:SF2">
    <property type="entry name" value="NUCLEAR HORMONE RECEPTOR HR3-RELATED"/>
    <property type="match status" value="1"/>
</dbReference>
<dbReference type="SMART" id="SM00399">
    <property type="entry name" value="ZnF_C4"/>
    <property type="match status" value="2"/>
</dbReference>
<keyword evidence="2" id="KW-0479">Metal-binding</keyword>
<accession>A0A5K3FPV1</accession>
<dbReference type="Gene3D" id="3.30.50.10">
    <property type="entry name" value="Erythroid Transcription Factor GATA-1, subunit A"/>
    <property type="match status" value="2"/>
</dbReference>
<reference evidence="13" key="1">
    <citation type="submission" date="2019-11" db="UniProtKB">
        <authorList>
            <consortium name="WormBaseParasite"/>
        </authorList>
    </citation>
    <scope>IDENTIFICATION</scope>
</reference>
<feature type="compositionally biased region" description="Low complexity" evidence="10">
    <location>
        <begin position="409"/>
        <end position="427"/>
    </location>
</feature>
<evidence type="ECO:0000256" key="6">
    <source>
        <dbReference type="ARBA" id="ARBA00023125"/>
    </source>
</evidence>
<dbReference type="SMART" id="SM00430">
    <property type="entry name" value="HOLI"/>
    <property type="match status" value="1"/>
</dbReference>
<dbReference type="GO" id="GO:0005634">
    <property type="term" value="C:nucleus"/>
    <property type="evidence" value="ECO:0007669"/>
    <property type="project" value="UniProtKB-SubCell"/>
</dbReference>
<dbReference type="InterPro" id="IPR035500">
    <property type="entry name" value="NHR-like_dom_sf"/>
</dbReference>
<sequence>MIDDVEDVRISSFQPFETISLAARQRENDRLSQSRVMYFDEDMVDSVSLTTLERPKKLSPDPGVIKLHGFLPSDSSWVSPHASETSPADVGYSTCRSKSSLSAPSVSSAYLTDEMTPEFAFTQYQRRSEDQACQVCGQPSVGFHHRAYVCEACKKFFTRHLTNRIKKDKPATADGEPSKPTHGDVYADLSVACPMGGNCKIEGPGRGKCPHCRFRKCLDLGMSLTPPGGELGCDVSKIPCRVCGGPSSGFHFGALTCEGCKGFFRRTVHSSSIPQCLGNQTCRITPSNRNMCKSCRFKKCLEVGMSQKRSRVGRQPNAIKYYCVREISQREQNGALPSPDESIYPKRLATQTHPPTGVSPTSPTQLQSSLRLPSPVKRSHSSFDLIGAAVPAATTTSVDLVAGDGGGSRSRASTLSTSSGVSSSSVGFQNRLDPQQTSPVISSSSSSKGFKPGDLREFDVGVDALDGSFCQQLASVPMASSFANQFLLNPQFAGGSCSSQFHHNQPTPTTEFLRQLAKHHPSMVAAAAASLLWGNPPAGSMFESGRGQTGPSSPPHPCCSQRFHLQHPQPATAFQPVATTSRSESGGVRANEERASTDAESNRNDLAASQRLHGDVVRAGSEAASCVRDGIMTNVFVSLAEFTQAIERAADFLKSERLRLKRFRNDAKPRFTIADTAERVWSQMMRQFVSHTRMVVDFSKLIAGFNRLGINDRRQLIRAAMYPIMLIELSRDFQNNGSLSYNYFDFPEHERDVIIHHFPPLVKIVSHLVQSGKVLQHLKLDDKESTIICIQELLRHKNELEDPASCEHLFLLSMQALVNHEQRKSKSDAASERLTTFTQLLPMLNQLNAEHHEVLGEIRSTYPHLVFPELYTEMFAIGAEKPPHFFQADASCSGL</sequence>
<keyword evidence="6" id="KW-0238">DNA-binding</keyword>
<evidence type="ECO:0000256" key="2">
    <source>
        <dbReference type="ARBA" id="ARBA00022723"/>
    </source>
</evidence>
<dbReference type="InterPro" id="IPR001628">
    <property type="entry name" value="Znf_hrmn_rcpt"/>
</dbReference>
<dbReference type="PRINTS" id="PR00047">
    <property type="entry name" value="STROIDFINGER"/>
</dbReference>
<feature type="compositionally biased region" description="Polar residues" evidence="10">
    <location>
        <begin position="349"/>
        <end position="371"/>
    </location>
</feature>
<evidence type="ECO:0000256" key="4">
    <source>
        <dbReference type="ARBA" id="ARBA00022833"/>
    </source>
</evidence>
<protein>
    <submittedName>
        <fullName evidence="13">Nuclear receptor domain-containing protein</fullName>
    </submittedName>
</protein>
<feature type="domain" description="Nuclear receptor" evidence="11">
    <location>
        <begin position="237"/>
        <end position="312"/>
    </location>
</feature>
<dbReference type="GO" id="GO:0043565">
    <property type="term" value="F:sequence-specific DNA binding"/>
    <property type="evidence" value="ECO:0007669"/>
    <property type="project" value="InterPro"/>
</dbReference>
<evidence type="ECO:0000259" key="12">
    <source>
        <dbReference type="PROSITE" id="PS51843"/>
    </source>
</evidence>
<feature type="domain" description="Nuclear receptor" evidence="11">
    <location>
        <begin position="130"/>
        <end position="229"/>
    </location>
</feature>
<keyword evidence="9" id="KW-0539">Nucleus</keyword>
<proteinExistence type="predicted"/>
<feature type="region of interest" description="Disordered" evidence="10">
    <location>
        <begin position="539"/>
        <end position="608"/>
    </location>
</feature>
<dbReference type="InterPro" id="IPR000536">
    <property type="entry name" value="Nucl_hrmn_rcpt_lig-bd"/>
</dbReference>
<organism evidence="13">
    <name type="scientific">Mesocestoides corti</name>
    <name type="common">Flatworm</name>
    <dbReference type="NCBI Taxonomy" id="53468"/>
    <lineage>
        <taxon>Eukaryota</taxon>
        <taxon>Metazoa</taxon>
        <taxon>Spiralia</taxon>
        <taxon>Lophotrochozoa</taxon>
        <taxon>Platyhelminthes</taxon>
        <taxon>Cestoda</taxon>
        <taxon>Eucestoda</taxon>
        <taxon>Cyclophyllidea</taxon>
        <taxon>Mesocestoididae</taxon>
        <taxon>Mesocestoides</taxon>
    </lineage>
</organism>
<evidence type="ECO:0000256" key="10">
    <source>
        <dbReference type="SAM" id="MobiDB-lite"/>
    </source>
</evidence>
<feature type="region of interest" description="Disordered" evidence="10">
    <location>
        <begin position="349"/>
        <end position="375"/>
    </location>
</feature>
<dbReference type="PROSITE" id="PS51843">
    <property type="entry name" value="NR_LBD"/>
    <property type="match status" value="1"/>
</dbReference>
<evidence type="ECO:0000256" key="1">
    <source>
        <dbReference type="ARBA" id="ARBA00004123"/>
    </source>
</evidence>
<dbReference type="GO" id="GO:0008270">
    <property type="term" value="F:zinc ion binding"/>
    <property type="evidence" value="ECO:0007669"/>
    <property type="project" value="UniProtKB-KW"/>
</dbReference>
<dbReference type="SUPFAM" id="SSF57716">
    <property type="entry name" value="Glucocorticoid receptor-like (DNA-binding domain)"/>
    <property type="match status" value="2"/>
</dbReference>
<evidence type="ECO:0000256" key="5">
    <source>
        <dbReference type="ARBA" id="ARBA00023015"/>
    </source>
</evidence>
<evidence type="ECO:0000256" key="3">
    <source>
        <dbReference type="ARBA" id="ARBA00022771"/>
    </source>
</evidence>
<dbReference type="Pfam" id="PF00105">
    <property type="entry name" value="zf-C4"/>
    <property type="match status" value="3"/>
</dbReference>
<feature type="region of interest" description="Disordered" evidence="10">
    <location>
        <begin position="404"/>
        <end position="452"/>
    </location>
</feature>